<gene>
    <name evidence="1" type="ORF">SAMN04490209_2538</name>
</gene>
<dbReference type="Proteomes" id="UP000182085">
    <property type="component" value="Chromosome I"/>
</dbReference>
<keyword evidence="2" id="KW-1185">Reference proteome</keyword>
<accession>A0AAE8KZI0</accession>
<sequence>MPCRFLNCLYIQWLVKNWRRVDDAGVSALKHLPFKRV</sequence>
<proteinExistence type="predicted"/>
<evidence type="ECO:0000313" key="2">
    <source>
        <dbReference type="Proteomes" id="UP000182085"/>
    </source>
</evidence>
<name>A0AAE8KZI0_9PSED</name>
<protein>
    <submittedName>
        <fullName evidence="1">Uncharacterized protein</fullName>
    </submittedName>
</protein>
<dbReference type="AlphaFoldDB" id="A0AAE8KZI0"/>
<evidence type="ECO:0000313" key="1">
    <source>
        <dbReference type="EMBL" id="SDV06276.1"/>
    </source>
</evidence>
<organism evidence="1 2">
    <name type="scientific">Pseudomonas rhodesiae</name>
    <dbReference type="NCBI Taxonomy" id="76760"/>
    <lineage>
        <taxon>Bacteria</taxon>
        <taxon>Pseudomonadati</taxon>
        <taxon>Pseudomonadota</taxon>
        <taxon>Gammaproteobacteria</taxon>
        <taxon>Pseudomonadales</taxon>
        <taxon>Pseudomonadaceae</taxon>
        <taxon>Pseudomonas</taxon>
    </lineage>
</organism>
<dbReference type="EMBL" id="LT629801">
    <property type="protein sequence ID" value="SDV06276.1"/>
    <property type="molecule type" value="Genomic_DNA"/>
</dbReference>
<reference evidence="1 2" key="1">
    <citation type="submission" date="2016-10" db="EMBL/GenBank/DDBJ databases">
        <authorList>
            <person name="Varghese N."/>
            <person name="Submissions S."/>
        </authorList>
    </citation>
    <scope>NUCLEOTIDE SEQUENCE [LARGE SCALE GENOMIC DNA]</scope>
    <source>
        <strain evidence="1 2">BS2777</strain>
    </source>
</reference>